<gene>
    <name evidence="1" type="ORF">GcC1_140013</name>
</gene>
<reference evidence="1 2" key="1">
    <citation type="journal article" date="2018" name="BMC Genomics">
        <title>Comparative genome analyses reveal sequence features reflecting distinct modes of host-adaptation between dicot and monocot powdery mildew.</title>
        <authorList>
            <person name="Wu Y."/>
            <person name="Ma X."/>
            <person name="Pan Z."/>
            <person name="Kale S.D."/>
            <person name="Song Y."/>
            <person name="King H."/>
            <person name="Zhang Q."/>
            <person name="Presley C."/>
            <person name="Deng X."/>
            <person name="Wei C.I."/>
            <person name="Xiao S."/>
        </authorList>
    </citation>
    <scope>NUCLEOTIDE SEQUENCE [LARGE SCALE GENOMIC DNA]</scope>
    <source>
        <strain evidence="1">UCSC1</strain>
    </source>
</reference>
<evidence type="ECO:0000313" key="2">
    <source>
        <dbReference type="Proteomes" id="UP000285405"/>
    </source>
</evidence>
<protein>
    <submittedName>
        <fullName evidence="1">Uncharacterized protein</fullName>
    </submittedName>
</protein>
<sequence>MQHEPISKYEGDDDKIALLRNQINKLGAEVIRKPHLMEQCVIIEKDLAPIQQSKFQSTELSS</sequence>
<organism evidence="1 2">
    <name type="scientific">Golovinomyces cichoracearum</name>
    <dbReference type="NCBI Taxonomy" id="62708"/>
    <lineage>
        <taxon>Eukaryota</taxon>
        <taxon>Fungi</taxon>
        <taxon>Dikarya</taxon>
        <taxon>Ascomycota</taxon>
        <taxon>Pezizomycotina</taxon>
        <taxon>Leotiomycetes</taxon>
        <taxon>Erysiphales</taxon>
        <taxon>Erysiphaceae</taxon>
        <taxon>Golovinomyces</taxon>
    </lineage>
</organism>
<proteinExistence type="predicted"/>
<name>A0A420I0N9_9PEZI</name>
<dbReference type="EMBL" id="MCBR01014065">
    <property type="protein sequence ID" value="RKF63240.1"/>
    <property type="molecule type" value="Genomic_DNA"/>
</dbReference>
<accession>A0A420I0N9</accession>
<dbReference type="Proteomes" id="UP000285405">
    <property type="component" value="Unassembled WGS sequence"/>
</dbReference>
<comment type="caution">
    <text evidence="1">The sequence shown here is derived from an EMBL/GenBank/DDBJ whole genome shotgun (WGS) entry which is preliminary data.</text>
</comment>
<dbReference type="AlphaFoldDB" id="A0A420I0N9"/>
<evidence type="ECO:0000313" key="1">
    <source>
        <dbReference type="EMBL" id="RKF63240.1"/>
    </source>
</evidence>